<dbReference type="GO" id="GO:0003676">
    <property type="term" value="F:nucleic acid binding"/>
    <property type="evidence" value="ECO:0007669"/>
    <property type="project" value="InterPro"/>
</dbReference>
<proteinExistence type="predicted"/>
<dbReference type="HOGENOM" id="CLU_005831_3_0_11"/>
<dbReference type="InterPro" id="IPR046818">
    <property type="entry name" value="MmeI_C"/>
</dbReference>
<dbReference type="GO" id="GO:0009007">
    <property type="term" value="F:site-specific DNA-methyltransferase (adenine-specific) activity"/>
    <property type="evidence" value="ECO:0007669"/>
    <property type="project" value="UniProtKB-EC"/>
</dbReference>
<evidence type="ECO:0000259" key="7">
    <source>
        <dbReference type="Pfam" id="PF20466"/>
    </source>
</evidence>
<dbReference type="InterPro" id="IPR029063">
    <property type="entry name" value="SAM-dependent_MTases_sf"/>
</dbReference>
<keyword evidence="11" id="KW-1185">Reference proteome</keyword>
<dbReference type="InterPro" id="IPR046819">
    <property type="entry name" value="MmeI_hel"/>
</dbReference>
<comment type="caution">
    <text evidence="10">The sequence shown here is derived from an EMBL/GenBank/DDBJ whole genome shotgun (WGS) entry which is preliminary data.</text>
</comment>
<feature type="domain" description="MmeI-like N-terminal" evidence="5">
    <location>
        <begin position="16"/>
        <end position="189"/>
    </location>
</feature>
<dbReference type="InterPro" id="IPR050953">
    <property type="entry name" value="N4_N6_ade-DNA_methylase"/>
</dbReference>
<dbReference type="STRING" id="883161.HMPREF9306_01338"/>
<keyword evidence="3" id="KW-0808">Transferase</keyword>
<evidence type="ECO:0000259" key="8">
    <source>
        <dbReference type="Pfam" id="PF20467"/>
    </source>
</evidence>
<dbReference type="PANTHER" id="PTHR33841">
    <property type="entry name" value="DNA METHYLTRANSFERASE YEEA-RELATED"/>
    <property type="match status" value="1"/>
</dbReference>
<dbReference type="RefSeq" id="WP_016456166.1">
    <property type="nucleotide sequence ID" value="NZ_KE150269.1"/>
</dbReference>
<evidence type="ECO:0000313" key="10">
    <source>
        <dbReference type="EMBL" id="EPD32639.1"/>
    </source>
</evidence>
<evidence type="ECO:0000256" key="4">
    <source>
        <dbReference type="ARBA" id="ARBA00047942"/>
    </source>
</evidence>
<accession>S2WY04</accession>
<reference evidence="10 11" key="1">
    <citation type="submission" date="2013-04" db="EMBL/GenBank/DDBJ databases">
        <title>The Genome Sequence of Propionimicrobium lymphophilum ACS-093-V-SCH5.</title>
        <authorList>
            <consortium name="The Broad Institute Genomics Platform"/>
            <person name="Earl A."/>
            <person name="Ward D."/>
            <person name="Feldgarden M."/>
            <person name="Gevers D."/>
            <person name="Saerens B."/>
            <person name="Vaneechoutte M."/>
            <person name="Walker B."/>
            <person name="Young S."/>
            <person name="Zeng Q."/>
            <person name="Gargeya S."/>
            <person name="Fitzgerald M."/>
            <person name="Haas B."/>
            <person name="Abouelleil A."/>
            <person name="Allen A.W."/>
            <person name="Alvarado L."/>
            <person name="Arachchi H.M."/>
            <person name="Berlin A.M."/>
            <person name="Chapman S.B."/>
            <person name="Gainer-Dewar J."/>
            <person name="Goldberg J."/>
            <person name="Griggs A."/>
            <person name="Gujja S."/>
            <person name="Hansen M."/>
            <person name="Howarth C."/>
            <person name="Imamovic A."/>
            <person name="Ireland A."/>
            <person name="Larimer J."/>
            <person name="McCowan C."/>
            <person name="Murphy C."/>
            <person name="Pearson M."/>
            <person name="Poon T.W."/>
            <person name="Priest M."/>
            <person name="Roberts A."/>
            <person name="Saif S."/>
            <person name="Shea T."/>
            <person name="Sisk P."/>
            <person name="Sykes S."/>
            <person name="Wortman J."/>
            <person name="Nusbaum C."/>
            <person name="Birren B."/>
        </authorList>
    </citation>
    <scope>NUCLEOTIDE SEQUENCE [LARGE SCALE GENOMIC DNA]</scope>
    <source>
        <strain evidence="10 11">ACS-093-V-SCH5</strain>
    </source>
</reference>
<dbReference type="Proteomes" id="UP000014417">
    <property type="component" value="Unassembled WGS sequence"/>
</dbReference>
<feature type="domain" description="MmeI-like DNA-methyltransferase" evidence="9">
    <location>
        <begin position="368"/>
        <end position="622"/>
    </location>
</feature>
<comment type="catalytic activity">
    <reaction evidence="4">
        <text>a 2'-deoxyadenosine in DNA + S-adenosyl-L-methionine = an N(6)-methyl-2'-deoxyadenosine in DNA + S-adenosyl-L-homocysteine + H(+)</text>
        <dbReference type="Rhea" id="RHEA:15197"/>
        <dbReference type="Rhea" id="RHEA-COMP:12418"/>
        <dbReference type="Rhea" id="RHEA-COMP:12419"/>
        <dbReference type="ChEBI" id="CHEBI:15378"/>
        <dbReference type="ChEBI" id="CHEBI:57856"/>
        <dbReference type="ChEBI" id="CHEBI:59789"/>
        <dbReference type="ChEBI" id="CHEBI:90615"/>
        <dbReference type="ChEBI" id="CHEBI:90616"/>
        <dbReference type="EC" id="2.1.1.72"/>
    </reaction>
</comment>
<dbReference type="InterPro" id="IPR002052">
    <property type="entry name" value="DNA_methylase_N6_adenine_CS"/>
</dbReference>
<evidence type="ECO:0000256" key="1">
    <source>
        <dbReference type="ARBA" id="ARBA00011900"/>
    </source>
</evidence>
<evidence type="ECO:0000259" key="9">
    <source>
        <dbReference type="Pfam" id="PF20473"/>
    </source>
</evidence>
<evidence type="ECO:0000313" key="11">
    <source>
        <dbReference type="Proteomes" id="UP000014417"/>
    </source>
</evidence>
<dbReference type="Pfam" id="PF20473">
    <property type="entry name" value="MmeI_Mtase"/>
    <property type="match status" value="1"/>
</dbReference>
<dbReference type="Pfam" id="PF20465">
    <property type="entry name" value="MmeI_hel"/>
    <property type="match status" value="1"/>
</dbReference>
<dbReference type="EMBL" id="AGZR01000008">
    <property type="protein sequence ID" value="EPD32639.1"/>
    <property type="molecule type" value="Genomic_DNA"/>
</dbReference>
<keyword evidence="2" id="KW-0489">Methyltransferase</keyword>
<dbReference type="Pfam" id="PF20467">
    <property type="entry name" value="MmeI_C"/>
    <property type="match status" value="1"/>
</dbReference>
<dbReference type="InterPro" id="IPR046820">
    <property type="entry name" value="MmeI_TRD"/>
</dbReference>
<evidence type="ECO:0000256" key="2">
    <source>
        <dbReference type="ARBA" id="ARBA00022603"/>
    </source>
</evidence>
<dbReference type="PATRIC" id="fig|883161.3.peg.1332"/>
<evidence type="ECO:0000256" key="3">
    <source>
        <dbReference type="ARBA" id="ARBA00022679"/>
    </source>
</evidence>
<dbReference type="SUPFAM" id="SSF53335">
    <property type="entry name" value="S-adenosyl-L-methionine-dependent methyltransferases"/>
    <property type="match status" value="1"/>
</dbReference>
<protein>
    <recommendedName>
        <fullName evidence="1">site-specific DNA-methyltransferase (adenine-specific)</fullName>
        <ecNumber evidence="1">2.1.1.72</ecNumber>
    </recommendedName>
</protein>
<evidence type="ECO:0000259" key="5">
    <source>
        <dbReference type="Pfam" id="PF20464"/>
    </source>
</evidence>
<dbReference type="PANTHER" id="PTHR33841:SF1">
    <property type="entry name" value="DNA METHYLTRANSFERASE A"/>
    <property type="match status" value="1"/>
</dbReference>
<sequence length="932" mass="105656">MDVSWNVAARNRKLTAKEFADKWADRGYEKGDTGSFWLELLGDVIGMEDVTSNVHFEHRTSKKGFVDVIVPDAKTFIEQKSLGVDLDRPEERQGRLVTPFEQAKAYADSMPNSQRPDTIIVCNFETFRIHSLESEDPANEYVEFQLSELPEQIYLLDFLIDPQRSRRKREEKVSLDAGALIGKIYEMLRGQYHDPDTPESQHSLNVLCVRLVFCLFAEDAEIFPKDAFYNYLQGLPARQVRVALKELFRYLDTKPEDRDPYVSEELKRFPYVNGGLFAQDVEIPQFTEEILGVLLTEVSGGTNWSQISPTIFGGVFESTLNPETRRSGGMHYTSPENIHKVIDPLFLDDLKGELAGILNDSSLGERARRNRLEKYHDKLASLTFFDPACGSGNFLSETYIFLRRLETKVLSELSHGQTSMVFDESHSPLKVSLSQFHGIEINDFAVQVSNTALWIAELQANAEAQVVVTQDIEDLPLKDNARVTRANALRVDWADILPAKECNYIIGNPPFIGYSNHSPEQKKDRAELFGKGGGVLDYVACWYKKAADYMQGTHIRAALVSTNSICQGQQVTPLWRPLFDQGIRFNFAHRSFVWGNEAEDQAHVHVVIIGFSYDDVTPKYLFAYPKGEEEIRRQVSHINGYLAEAPDVFVDKQTKPLSDVPAMAQGFKPADGQNLLLTSEQKDELLAKEPQAEKWVRPFSMGAEFIKGVDRYCLWLPEITGAELQKVPEVRKHVDACREWRLQQTPTGDAYKLADRPHLLRPCGKFKDGTYIGFPVVSSERRKYVPIAFVDSGMIPGNKLYFIPTDEIYYFGVLTSKFHNAWMRTVAGRLKSDYNYGNTTVYNTFVWPSPTPAQRNEIESAATAVLEAREKYSPATLADLYDPDNDWLYPELTAAHKRLDRAVEAAYNVDFDGDETAIAAHLFSLYAKATAE</sequence>
<feature type="domain" description="MmeI-like target recognition" evidence="7">
    <location>
        <begin position="645"/>
        <end position="849"/>
    </location>
</feature>
<dbReference type="PROSITE" id="PS00092">
    <property type="entry name" value="N6_MTASE"/>
    <property type="match status" value="1"/>
</dbReference>
<dbReference type="GO" id="GO:0032259">
    <property type="term" value="P:methylation"/>
    <property type="evidence" value="ECO:0007669"/>
    <property type="project" value="UniProtKB-KW"/>
</dbReference>
<dbReference type="Gene3D" id="3.40.50.150">
    <property type="entry name" value="Vaccinia Virus protein VP39"/>
    <property type="match status" value="1"/>
</dbReference>
<dbReference type="EC" id="2.1.1.72" evidence="1"/>
<feature type="domain" description="MmeI-like helicase spacer" evidence="6">
    <location>
        <begin position="202"/>
        <end position="277"/>
    </location>
</feature>
<dbReference type="InterPro" id="IPR046816">
    <property type="entry name" value="MmeI_Mtase"/>
</dbReference>
<organism evidence="10 11">
    <name type="scientific">Propionimicrobium lymphophilum ACS-093-V-SCH5</name>
    <dbReference type="NCBI Taxonomy" id="883161"/>
    <lineage>
        <taxon>Bacteria</taxon>
        <taxon>Bacillati</taxon>
        <taxon>Actinomycetota</taxon>
        <taxon>Actinomycetes</taxon>
        <taxon>Propionibacteriales</taxon>
        <taxon>Propionibacteriaceae</taxon>
        <taxon>Propionimicrobium</taxon>
    </lineage>
</organism>
<dbReference type="InterPro" id="IPR046817">
    <property type="entry name" value="MmeI_N"/>
</dbReference>
<feature type="domain" description="MmeI-like C-terminal" evidence="8">
    <location>
        <begin position="852"/>
        <end position="930"/>
    </location>
</feature>
<dbReference type="Pfam" id="PF20464">
    <property type="entry name" value="MmeI_N"/>
    <property type="match status" value="1"/>
</dbReference>
<dbReference type="OrthoDB" id="3274988at2"/>
<gene>
    <name evidence="10" type="ORF">HMPREF9306_01338</name>
</gene>
<evidence type="ECO:0000259" key="6">
    <source>
        <dbReference type="Pfam" id="PF20465"/>
    </source>
</evidence>
<dbReference type="AlphaFoldDB" id="S2WY04"/>
<dbReference type="Pfam" id="PF20466">
    <property type="entry name" value="MmeI_TRD"/>
    <property type="match status" value="1"/>
</dbReference>
<name>S2WY04_9ACTN</name>